<comment type="similarity">
    <text evidence="1">Belongs to the ATP-dependent AMP-binding enzyme family.</text>
</comment>
<dbReference type="PANTHER" id="PTHR24096:SF149">
    <property type="entry name" value="AMP-BINDING DOMAIN-CONTAINING PROTEIN-RELATED"/>
    <property type="match status" value="1"/>
</dbReference>
<dbReference type="EMBL" id="KN728890">
    <property type="protein sequence ID" value="KIH63087.1"/>
    <property type="molecule type" value="Genomic_DNA"/>
</dbReference>
<dbReference type="PANTHER" id="PTHR24096">
    <property type="entry name" value="LONG-CHAIN-FATTY-ACID--COA LIGASE"/>
    <property type="match status" value="1"/>
</dbReference>
<gene>
    <name evidence="4" type="ORF">ANCDUO_06618</name>
</gene>
<organism evidence="4 5">
    <name type="scientific">Ancylostoma duodenale</name>
    <dbReference type="NCBI Taxonomy" id="51022"/>
    <lineage>
        <taxon>Eukaryota</taxon>
        <taxon>Metazoa</taxon>
        <taxon>Ecdysozoa</taxon>
        <taxon>Nematoda</taxon>
        <taxon>Chromadorea</taxon>
        <taxon>Rhabditida</taxon>
        <taxon>Rhabditina</taxon>
        <taxon>Rhabditomorpha</taxon>
        <taxon>Strongyloidea</taxon>
        <taxon>Ancylostomatidae</taxon>
        <taxon>Ancylostomatinae</taxon>
        <taxon>Ancylostoma</taxon>
    </lineage>
</organism>
<protein>
    <recommendedName>
        <fullName evidence="3">AMP-binding enzyme C-terminal domain-containing protein</fullName>
    </recommendedName>
</protein>
<dbReference type="Pfam" id="PF13193">
    <property type="entry name" value="AMP-binding_C"/>
    <property type="match status" value="1"/>
</dbReference>
<keyword evidence="5" id="KW-1185">Reference proteome</keyword>
<evidence type="ECO:0000256" key="2">
    <source>
        <dbReference type="ARBA" id="ARBA00022598"/>
    </source>
</evidence>
<dbReference type="AlphaFoldDB" id="A0A0C2DKK8"/>
<dbReference type="Gene3D" id="3.40.50.12780">
    <property type="entry name" value="N-terminal domain of ligase-like"/>
    <property type="match status" value="1"/>
</dbReference>
<evidence type="ECO:0000313" key="5">
    <source>
        <dbReference type="Proteomes" id="UP000054047"/>
    </source>
</evidence>
<sequence>MDRQFENQVVGEDKECLNVGEVGELVVRSPSMMEGYLGLKDLKLSVLVSVFAHRSYDAGQSNTVNPYEIEEAIKSNVGGVKDCAVVGVKYGSDGHRPKAFVVGDVDKDDVKEFVKEKFISYKHLCAVEIIDEIPKTPSGKIMRAKLAEFFRSGSGIRVGSPSTPYCPVASLVG</sequence>
<reference evidence="4 5" key="1">
    <citation type="submission" date="2013-12" db="EMBL/GenBank/DDBJ databases">
        <title>Draft genome of the parsitic nematode Ancylostoma duodenale.</title>
        <authorList>
            <person name="Mitreva M."/>
        </authorList>
    </citation>
    <scope>NUCLEOTIDE SEQUENCE [LARGE SCALE GENOMIC DNA]</scope>
    <source>
        <strain evidence="4 5">Zhejiang</strain>
    </source>
</reference>
<dbReference type="Proteomes" id="UP000054047">
    <property type="component" value="Unassembled WGS sequence"/>
</dbReference>
<feature type="domain" description="AMP-binding enzyme C-terminal" evidence="3">
    <location>
        <begin position="68"/>
        <end position="140"/>
    </location>
</feature>
<dbReference type="InterPro" id="IPR045851">
    <property type="entry name" value="AMP-bd_C_sf"/>
</dbReference>
<evidence type="ECO:0000256" key="1">
    <source>
        <dbReference type="ARBA" id="ARBA00006432"/>
    </source>
</evidence>
<dbReference type="InterPro" id="IPR025110">
    <property type="entry name" value="AMP-bd_C"/>
</dbReference>
<dbReference type="OrthoDB" id="10253869at2759"/>
<name>A0A0C2DKK8_9BILA</name>
<keyword evidence="2" id="KW-0436">Ligase</keyword>
<dbReference type="Gene3D" id="3.30.300.30">
    <property type="match status" value="1"/>
</dbReference>
<accession>A0A0C2DKK8</accession>
<proteinExistence type="inferred from homology"/>
<evidence type="ECO:0000259" key="3">
    <source>
        <dbReference type="Pfam" id="PF13193"/>
    </source>
</evidence>
<dbReference type="InterPro" id="IPR042099">
    <property type="entry name" value="ANL_N_sf"/>
</dbReference>
<dbReference type="GO" id="GO:0016405">
    <property type="term" value="F:CoA-ligase activity"/>
    <property type="evidence" value="ECO:0007669"/>
    <property type="project" value="TreeGrafter"/>
</dbReference>
<dbReference type="SUPFAM" id="SSF56801">
    <property type="entry name" value="Acetyl-CoA synthetase-like"/>
    <property type="match status" value="1"/>
</dbReference>
<evidence type="ECO:0000313" key="4">
    <source>
        <dbReference type="EMBL" id="KIH63087.1"/>
    </source>
</evidence>